<accession>A0A1M3TZ85</accession>
<dbReference type="AlphaFoldDB" id="A0A1M3TZ85"/>
<sequence length="138" mass="15981">MTTWPIIKELPAKDTRKRTAAISMRMLTYTGKKAGTLMKMAQCIRHDMILTHSDVSMVEPNIAEIINYTPTIQVLERHATIEASDRLEATEVLKARFDMFLHALKAAEYPGNYLNLMSPEYHQFKELRSAYREFWNAT</sequence>
<evidence type="ECO:0000313" key="2">
    <source>
        <dbReference type="Proteomes" id="UP000184063"/>
    </source>
</evidence>
<dbReference type="VEuPathDB" id="FungiDB:ASPFODRAFT_66571"/>
<dbReference type="Proteomes" id="UP000184063">
    <property type="component" value="Unassembled WGS sequence"/>
</dbReference>
<dbReference type="OrthoDB" id="5420280at2759"/>
<protein>
    <submittedName>
        <fullName evidence="1">Uncharacterized protein</fullName>
    </submittedName>
</protein>
<proteinExistence type="predicted"/>
<gene>
    <name evidence="1" type="ORF">ASPFODRAFT_66571</name>
</gene>
<evidence type="ECO:0000313" key="1">
    <source>
        <dbReference type="EMBL" id="OJZ92110.1"/>
    </source>
</evidence>
<name>A0A1M3TZ85_ASPLC</name>
<reference evidence="2" key="1">
    <citation type="journal article" date="2017" name="Genome Biol.">
        <title>Comparative genomics reveals high biological diversity and specific adaptations in the industrially and medically important fungal genus Aspergillus.</title>
        <authorList>
            <person name="de Vries R.P."/>
            <person name="Riley R."/>
            <person name="Wiebenga A."/>
            <person name="Aguilar-Osorio G."/>
            <person name="Amillis S."/>
            <person name="Uchima C.A."/>
            <person name="Anderluh G."/>
            <person name="Asadollahi M."/>
            <person name="Askin M."/>
            <person name="Barry K."/>
            <person name="Battaglia E."/>
            <person name="Bayram O."/>
            <person name="Benocci T."/>
            <person name="Braus-Stromeyer S.A."/>
            <person name="Caldana C."/>
            <person name="Canovas D."/>
            <person name="Cerqueira G.C."/>
            <person name="Chen F."/>
            <person name="Chen W."/>
            <person name="Choi C."/>
            <person name="Clum A."/>
            <person name="Dos Santos R.A."/>
            <person name="Damasio A.R."/>
            <person name="Diallinas G."/>
            <person name="Emri T."/>
            <person name="Fekete E."/>
            <person name="Flipphi M."/>
            <person name="Freyberg S."/>
            <person name="Gallo A."/>
            <person name="Gournas C."/>
            <person name="Habgood R."/>
            <person name="Hainaut M."/>
            <person name="Harispe M.L."/>
            <person name="Henrissat B."/>
            <person name="Hilden K.S."/>
            <person name="Hope R."/>
            <person name="Hossain A."/>
            <person name="Karabika E."/>
            <person name="Karaffa L."/>
            <person name="Karanyi Z."/>
            <person name="Krasevec N."/>
            <person name="Kuo A."/>
            <person name="Kusch H."/>
            <person name="LaButti K."/>
            <person name="Lagendijk E.L."/>
            <person name="Lapidus A."/>
            <person name="Levasseur A."/>
            <person name="Lindquist E."/>
            <person name="Lipzen A."/>
            <person name="Logrieco A.F."/>
            <person name="MacCabe A."/>
            <person name="Maekelae M.R."/>
            <person name="Malavazi I."/>
            <person name="Melin P."/>
            <person name="Meyer V."/>
            <person name="Mielnichuk N."/>
            <person name="Miskei M."/>
            <person name="Molnar A.P."/>
            <person name="Mule G."/>
            <person name="Ngan C.Y."/>
            <person name="Orejas M."/>
            <person name="Orosz E."/>
            <person name="Ouedraogo J.P."/>
            <person name="Overkamp K.M."/>
            <person name="Park H.-S."/>
            <person name="Perrone G."/>
            <person name="Piumi F."/>
            <person name="Punt P.J."/>
            <person name="Ram A.F."/>
            <person name="Ramon A."/>
            <person name="Rauscher S."/>
            <person name="Record E."/>
            <person name="Riano-Pachon D.M."/>
            <person name="Robert V."/>
            <person name="Roehrig J."/>
            <person name="Ruller R."/>
            <person name="Salamov A."/>
            <person name="Salih N.S."/>
            <person name="Samson R.A."/>
            <person name="Sandor E."/>
            <person name="Sanguinetti M."/>
            <person name="Schuetze T."/>
            <person name="Sepcic K."/>
            <person name="Shelest E."/>
            <person name="Sherlock G."/>
            <person name="Sophianopoulou V."/>
            <person name="Squina F.M."/>
            <person name="Sun H."/>
            <person name="Susca A."/>
            <person name="Todd R.B."/>
            <person name="Tsang A."/>
            <person name="Unkles S.E."/>
            <person name="van de Wiele N."/>
            <person name="van Rossen-Uffink D."/>
            <person name="Oliveira J.V."/>
            <person name="Vesth T.C."/>
            <person name="Visser J."/>
            <person name="Yu J.-H."/>
            <person name="Zhou M."/>
            <person name="Andersen M.R."/>
            <person name="Archer D.B."/>
            <person name="Baker S.E."/>
            <person name="Benoit I."/>
            <person name="Brakhage A.A."/>
            <person name="Braus G.H."/>
            <person name="Fischer R."/>
            <person name="Frisvad J.C."/>
            <person name="Goldman G.H."/>
            <person name="Houbraken J."/>
            <person name="Oakley B."/>
            <person name="Pocsi I."/>
            <person name="Scazzocchio C."/>
            <person name="Seiboth B."/>
            <person name="vanKuyk P.A."/>
            <person name="Wortman J."/>
            <person name="Dyer P.S."/>
            <person name="Grigoriev I.V."/>
        </authorList>
    </citation>
    <scope>NUCLEOTIDE SEQUENCE [LARGE SCALE GENOMIC DNA]</scope>
    <source>
        <strain evidence="2">CBS 106.47</strain>
    </source>
</reference>
<organism evidence="1 2">
    <name type="scientific">Aspergillus luchuensis (strain CBS 106.47)</name>
    <dbReference type="NCBI Taxonomy" id="1137211"/>
    <lineage>
        <taxon>Eukaryota</taxon>
        <taxon>Fungi</taxon>
        <taxon>Dikarya</taxon>
        <taxon>Ascomycota</taxon>
        <taxon>Pezizomycotina</taxon>
        <taxon>Eurotiomycetes</taxon>
        <taxon>Eurotiomycetidae</taxon>
        <taxon>Eurotiales</taxon>
        <taxon>Aspergillaceae</taxon>
        <taxon>Aspergillus</taxon>
        <taxon>Aspergillus subgen. Circumdati</taxon>
    </lineage>
</organism>
<dbReference type="EMBL" id="KV878236">
    <property type="protein sequence ID" value="OJZ92110.1"/>
    <property type="molecule type" value="Genomic_DNA"/>
</dbReference>